<dbReference type="CDD" id="cd01763">
    <property type="entry name" value="Ubl_SUMO_like"/>
    <property type="match status" value="1"/>
</dbReference>
<keyword evidence="3" id="KW-1185">Reference proteome</keyword>
<evidence type="ECO:0000256" key="1">
    <source>
        <dbReference type="SAM" id="MobiDB-lite"/>
    </source>
</evidence>
<organism evidence="3 4">
    <name type="scientific">Panagrellus redivivus</name>
    <name type="common">Microworm</name>
    <dbReference type="NCBI Taxonomy" id="6233"/>
    <lineage>
        <taxon>Eukaryota</taxon>
        <taxon>Metazoa</taxon>
        <taxon>Ecdysozoa</taxon>
        <taxon>Nematoda</taxon>
        <taxon>Chromadorea</taxon>
        <taxon>Rhabditida</taxon>
        <taxon>Tylenchina</taxon>
        <taxon>Panagrolaimomorpha</taxon>
        <taxon>Panagrolaimoidea</taxon>
        <taxon>Panagrolaimidae</taxon>
        <taxon>Panagrellus</taxon>
    </lineage>
</organism>
<dbReference type="AlphaFoldDB" id="A0A7E4W2I2"/>
<reference evidence="3" key="1">
    <citation type="journal article" date="2013" name="Genetics">
        <title>The draft genome and transcriptome of Panagrellus redivivus are shaped by the harsh demands of a free-living lifestyle.</title>
        <authorList>
            <person name="Srinivasan J."/>
            <person name="Dillman A.R."/>
            <person name="Macchietto M.G."/>
            <person name="Heikkinen L."/>
            <person name="Lakso M."/>
            <person name="Fracchia K.M."/>
            <person name="Antoshechkin I."/>
            <person name="Mortazavi A."/>
            <person name="Wong G."/>
            <person name="Sternberg P.W."/>
        </authorList>
    </citation>
    <scope>NUCLEOTIDE SEQUENCE [LARGE SCALE GENOMIC DNA]</scope>
    <source>
        <strain evidence="3">MT8872</strain>
    </source>
</reference>
<feature type="region of interest" description="Disordered" evidence="1">
    <location>
        <begin position="31"/>
        <end position="53"/>
    </location>
</feature>
<feature type="compositionally biased region" description="Basic and acidic residues" evidence="1">
    <location>
        <begin position="38"/>
        <end position="47"/>
    </location>
</feature>
<feature type="domain" description="Ubiquitin-like" evidence="2">
    <location>
        <begin position="251"/>
        <end position="322"/>
    </location>
</feature>
<dbReference type="Pfam" id="PF11976">
    <property type="entry name" value="Rad60-SLD"/>
    <property type="match status" value="1"/>
</dbReference>
<evidence type="ECO:0000259" key="2">
    <source>
        <dbReference type="PROSITE" id="PS50053"/>
    </source>
</evidence>
<dbReference type="PROSITE" id="PS50053">
    <property type="entry name" value="UBIQUITIN_2"/>
    <property type="match status" value="1"/>
</dbReference>
<evidence type="ECO:0000313" key="4">
    <source>
        <dbReference type="WBParaSite" id="Pan_g6218.t1"/>
    </source>
</evidence>
<dbReference type="InterPro" id="IPR022617">
    <property type="entry name" value="Rad60/SUMO-like_dom"/>
</dbReference>
<evidence type="ECO:0000313" key="3">
    <source>
        <dbReference type="Proteomes" id="UP000492821"/>
    </source>
</evidence>
<sequence length="324" mass="37315">MSSDSDCNIYSNYQKFRKKIKRSVVVEKPKSVKTAPKKVLEKKKEASSSDSEEDLAVAYKRYMAEKAERERKAAKKPKRDTFWDEYDQLYGTVNGERVEPILPAAPAISPSVRAMILDLEQDEREIRAERARFAQLADVERKRELELAKVELPKYIFITLTVMGRLEEDFNEATKLDYDKQFADIYIKYAPMAGWSNPNDVDLLWDAPEQLETLKFYETPKTHNMPLFKYAKLIMVGKDGVQAEVRKKGDIKLKINLESQRKPLEKIIHKDKTFGELKKELEKDLKVAPSKMKIVFDAEVVDDADTPAKLDMEEADVIDLAILG</sequence>
<name>A0A7E4W2I2_PANRE</name>
<dbReference type="WBParaSite" id="Pan_g6218.t1">
    <property type="protein sequence ID" value="Pan_g6218.t1"/>
    <property type="gene ID" value="Pan_g6218"/>
</dbReference>
<protein>
    <submittedName>
        <fullName evidence="4">Ubiquitin-like domain-containing protein</fullName>
    </submittedName>
</protein>
<dbReference type="Proteomes" id="UP000492821">
    <property type="component" value="Unassembled WGS sequence"/>
</dbReference>
<dbReference type="SUPFAM" id="SSF54236">
    <property type="entry name" value="Ubiquitin-like"/>
    <property type="match status" value="1"/>
</dbReference>
<proteinExistence type="predicted"/>
<reference evidence="4" key="2">
    <citation type="submission" date="2020-10" db="UniProtKB">
        <authorList>
            <consortium name="WormBaseParasite"/>
        </authorList>
    </citation>
    <scope>IDENTIFICATION</scope>
</reference>
<dbReference type="InterPro" id="IPR029071">
    <property type="entry name" value="Ubiquitin-like_domsf"/>
</dbReference>
<accession>A0A7E4W2I2</accession>
<dbReference type="Gene3D" id="3.10.20.90">
    <property type="entry name" value="Phosphatidylinositol 3-kinase Catalytic Subunit, Chain A, domain 1"/>
    <property type="match status" value="1"/>
</dbReference>
<dbReference type="InterPro" id="IPR000626">
    <property type="entry name" value="Ubiquitin-like_dom"/>
</dbReference>